<evidence type="ECO:0000313" key="2">
    <source>
        <dbReference type="EMBL" id="GAU31851.1"/>
    </source>
</evidence>
<dbReference type="PANTHER" id="PTHR13304">
    <property type="entry name" value="GLYCOSYLPHOSPHATIDYLINOSITOL ANCHOR ATTACHMENT 1 PROTEIN"/>
    <property type="match status" value="1"/>
</dbReference>
<organism evidence="2 3">
    <name type="scientific">Trifolium subterraneum</name>
    <name type="common">Subterranean clover</name>
    <dbReference type="NCBI Taxonomy" id="3900"/>
    <lineage>
        <taxon>Eukaryota</taxon>
        <taxon>Viridiplantae</taxon>
        <taxon>Streptophyta</taxon>
        <taxon>Embryophyta</taxon>
        <taxon>Tracheophyta</taxon>
        <taxon>Spermatophyta</taxon>
        <taxon>Magnoliopsida</taxon>
        <taxon>eudicotyledons</taxon>
        <taxon>Gunneridae</taxon>
        <taxon>Pentapetalae</taxon>
        <taxon>rosids</taxon>
        <taxon>fabids</taxon>
        <taxon>Fabales</taxon>
        <taxon>Fabaceae</taxon>
        <taxon>Papilionoideae</taxon>
        <taxon>50 kb inversion clade</taxon>
        <taxon>NPAAA clade</taxon>
        <taxon>Hologalegina</taxon>
        <taxon>IRL clade</taxon>
        <taxon>Trifolieae</taxon>
        <taxon>Trifolium</taxon>
    </lineage>
</organism>
<evidence type="ECO:0000313" key="3">
    <source>
        <dbReference type="Proteomes" id="UP000242715"/>
    </source>
</evidence>
<reference evidence="3" key="1">
    <citation type="journal article" date="2017" name="Front. Plant Sci.">
        <title>Climate Clever Clovers: New Paradigm to Reduce the Environmental Footprint of Ruminants by Breeding Low Methanogenic Forages Utilizing Haplotype Variation.</title>
        <authorList>
            <person name="Kaur P."/>
            <person name="Appels R."/>
            <person name="Bayer P.E."/>
            <person name="Keeble-Gagnere G."/>
            <person name="Wang J."/>
            <person name="Hirakawa H."/>
            <person name="Shirasawa K."/>
            <person name="Vercoe P."/>
            <person name="Stefanova K."/>
            <person name="Durmic Z."/>
            <person name="Nichols P."/>
            <person name="Revell C."/>
            <person name="Isobe S.N."/>
            <person name="Edwards D."/>
            <person name="Erskine W."/>
        </authorList>
    </citation>
    <scope>NUCLEOTIDE SEQUENCE [LARGE SCALE GENOMIC DNA]</scope>
    <source>
        <strain evidence="3">cv. Daliak</strain>
    </source>
</reference>
<keyword evidence="1" id="KW-1133">Transmembrane helix</keyword>
<dbReference type="OrthoDB" id="445301at2759"/>
<dbReference type="InterPro" id="IPR007246">
    <property type="entry name" value="Gaa1"/>
</dbReference>
<keyword evidence="3" id="KW-1185">Reference proteome</keyword>
<gene>
    <name evidence="2" type="ORF">TSUD_114620</name>
</gene>
<dbReference type="GO" id="GO:0016255">
    <property type="term" value="P:attachment of GPI anchor to protein"/>
    <property type="evidence" value="ECO:0007669"/>
    <property type="project" value="TreeGrafter"/>
</dbReference>
<dbReference type="Proteomes" id="UP000242715">
    <property type="component" value="Unassembled WGS sequence"/>
</dbReference>
<proteinExistence type="predicted"/>
<accession>A0A2Z6MJM9</accession>
<evidence type="ECO:0000256" key="1">
    <source>
        <dbReference type="SAM" id="Phobius"/>
    </source>
</evidence>
<name>A0A2Z6MJM9_TRISU</name>
<keyword evidence="1" id="KW-0812">Transmembrane</keyword>
<sequence>MAENENVTANKPKPRVRPIVRLGIFLISHSNYVSLLCFVAGIVALLVLPIFAKNTYVSENALMPGYTLSVPPNHCCFYFFY</sequence>
<dbReference type="AlphaFoldDB" id="A0A2Z6MJM9"/>
<keyword evidence="1" id="KW-0472">Membrane</keyword>
<dbReference type="PANTHER" id="PTHR13304:SF0">
    <property type="entry name" value="GLYCOSYLPHOSPHATIDYLINOSITOL ANCHOR ATTACHMENT 1 PROTEIN"/>
    <property type="match status" value="1"/>
</dbReference>
<feature type="transmembrane region" description="Helical" evidence="1">
    <location>
        <begin position="32"/>
        <end position="52"/>
    </location>
</feature>
<dbReference type="GO" id="GO:0042765">
    <property type="term" value="C:GPI-anchor transamidase complex"/>
    <property type="evidence" value="ECO:0007669"/>
    <property type="project" value="InterPro"/>
</dbReference>
<protein>
    <submittedName>
        <fullName evidence="2">Uncharacterized protein</fullName>
    </submittedName>
</protein>
<dbReference type="EMBL" id="DF973470">
    <property type="protein sequence ID" value="GAU31851.1"/>
    <property type="molecule type" value="Genomic_DNA"/>
</dbReference>